<dbReference type="OrthoDB" id="5244702at2"/>
<dbReference type="PANTHER" id="PTHR43033">
    <property type="entry name" value="TRNA(ILE)-LYSIDINE SYNTHASE-RELATED"/>
    <property type="match status" value="1"/>
</dbReference>
<evidence type="ECO:0000313" key="11">
    <source>
        <dbReference type="Proteomes" id="UP000275225"/>
    </source>
</evidence>
<evidence type="ECO:0000256" key="1">
    <source>
        <dbReference type="ARBA" id="ARBA00022490"/>
    </source>
</evidence>
<comment type="catalytic activity">
    <reaction evidence="6 7">
        <text>cytidine(34) in tRNA(Ile2) + L-lysine + ATP = lysidine(34) in tRNA(Ile2) + AMP + diphosphate + H(+)</text>
        <dbReference type="Rhea" id="RHEA:43744"/>
        <dbReference type="Rhea" id="RHEA-COMP:10625"/>
        <dbReference type="Rhea" id="RHEA-COMP:10670"/>
        <dbReference type="ChEBI" id="CHEBI:15378"/>
        <dbReference type="ChEBI" id="CHEBI:30616"/>
        <dbReference type="ChEBI" id="CHEBI:32551"/>
        <dbReference type="ChEBI" id="CHEBI:33019"/>
        <dbReference type="ChEBI" id="CHEBI:82748"/>
        <dbReference type="ChEBI" id="CHEBI:83665"/>
        <dbReference type="ChEBI" id="CHEBI:456215"/>
        <dbReference type="EC" id="6.3.4.19"/>
    </reaction>
</comment>
<dbReference type="InterPro" id="IPR011063">
    <property type="entry name" value="TilS/TtcA_N"/>
</dbReference>
<dbReference type="RefSeq" id="WP_124235521.1">
    <property type="nucleotide sequence ID" value="NZ_RQJX01000002.1"/>
</dbReference>
<dbReference type="HAMAP" id="MF_01161">
    <property type="entry name" value="tRNA_Ile_lys_synt"/>
    <property type="match status" value="1"/>
</dbReference>
<protein>
    <recommendedName>
        <fullName evidence="7">tRNA(Ile)-lysidine synthase</fullName>
        <ecNumber evidence="7">6.3.4.19</ecNumber>
    </recommendedName>
    <alternativeName>
        <fullName evidence="7">tRNA(Ile)-2-lysyl-cytidine synthase</fullName>
    </alternativeName>
    <alternativeName>
        <fullName evidence="7">tRNA(Ile)-lysidine synthetase</fullName>
    </alternativeName>
</protein>
<feature type="domain" description="tRNA(Ile)-lysidine/2-thiocytidine synthase N-terminal" evidence="8">
    <location>
        <begin position="27"/>
        <end position="201"/>
    </location>
</feature>
<keyword evidence="11" id="KW-1185">Reference proteome</keyword>
<dbReference type="Proteomes" id="UP000275225">
    <property type="component" value="Unassembled WGS sequence"/>
</dbReference>
<keyword evidence="4 7" id="KW-0547">Nucleotide-binding</keyword>
<dbReference type="EMBL" id="RQJX01000002">
    <property type="protein sequence ID" value="RQN09812.1"/>
    <property type="molecule type" value="Genomic_DNA"/>
</dbReference>
<evidence type="ECO:0000256" key="4">
    <source>
        <dbReference type="ARBA" id="ARBA00022741"/>
    </source>
</evidence>
<evidence type="ECO:0000313" key="10">
    <source>
        <dbReference type="EMBL" id="RQN09812.1"/>
    </source>
</evidence>
<dbReference type="Gene3D" id="1.20.59.20">
    <property type="match status" value="1"/>
</dbReference>
<feature type="binding site" evidence="7">
    <location>
        <begin position="32"/>
        <end position="37"/>
    </location>
    <ligand>
        <name>ATP</name>
        <dbReference type="ChEBI" id="CHEBI:30616"/>
    </ligand>
</feature>
<comment type="function">
    <text evidence="7">Ligates lysine onto the cytidine present at position 34 of the AUA codon-specific tRNA(Ile) that contains the anticodon CAU, in an ATP-dependent manner. Cytidine is converted to lysidine, thus changing the amino acid specificity of the tRNA from methionine to isoleucine.</text>
</comment>
<keyword evidence="5 7" id="KW-0067">ATP-binding</keyword>
<dbReference type="Pfam" id="PF01171">
    <property type="entry name" value="ATP_bind_3"/>
    <property type="match status" value="1"/>
</dbReference>
<name>A0A3N6WXP4_9ACTN</name>
<evidence type="ECO:0000256" key="5">
    <source>
        <dbReference type="ARBA" id="ARBA00022840"/>
    </source>
</evidence>
<evidence type="ECO:0000256" key="3">
    <source>
        <dbReference type="ARBA" id="ARBA00022694"/>
    </source>
</evidence>
<evidence type="ECO:0000259" key="9">
    <source>
        <dbReference type="Pfam" id="PF09179"/>
    </source>
</evidence>
<dbReference type="SUPFAM" id="SSF52402">
    <property type="entry name" value="Adenine nucleotide alpha hydrolases-like"/>
    <property type="match status" value="1"/>
</dbReference>
<comment type="caution">
    <text evidence="10">The sequence shown here is derived from an EMBL/GenBank/DDBJ whole genome shotgun (WGS) entry which is preliminary data.</text>
</comment>
<dbReference type="GO" id="GO:0005524">
    <property type="term" value="F:ATP binding"/>
    <property type="evidence" value="ECO:0007669"/>
    <property type="project" value="UniProtKB-UniRule"/>
</dbReference>
<keyword evidence="1 7" id="KW-0963">Cytoplasm</keyword>
<dbReference type="SUPFAM" id="SSF82829">
    <property type="entry name" value="MesJ substrate recognition domain-like"/>
    <property type="match status" value="1"/>
</dbReference>
<reference evidence="10 11" key="1">
    <citation type="submission" date="2018-11" db="EMBL/GenBank/DDBJ databases">
        <authorList>
            <person name="Li F."/>
        </authorList>
    </citation>
    <scope>NUCLEOTIDE SEQUENCE [LARGE SCALE GENOMIC DNA]</scope>
    <source>
        <strain evidence="10 11">YS17T</strain>
    </source>
</reference>
<sequence>MGGRLDPTVARARGLVRDAVADDGRPLVVALSGGVDSLALTAVAAFVARQQDRHVRAVVVDHGLQEGSAVIAARAAEQAAGLEVPARVVTVTVSEGREGPEAAARRARYAALAADADADDALVLLAHTTDDQAETVLLGLGRGSGPRSIAGMPERDGRWVRPFLRLRRMETEAICRAHGLTWWDDPHNTDARFRRVRIRRELLPLMEDVLGGGVAEALARTAELVRADVDLLDSLADQAYTDEVESLRALPDAVRSRVLRRLVLDGGAAAGELSAEHLAHVDALVTDWRGQRRVELPGHVSVVRSGNRLTCIRTPVAG</sequence>
<comment type="domain">
    <text evidence="7">The N-terminal region contains the highly conserved SGGXDS motif, predicted to be a P-loop motif involved in ATP binding.</text>
</comment>
<dbReference type="NCBIfam" id="TIGR02432">
    <property type="entry name" value="lysidine_TilS_N"/>
    <property type="match status" value="1"/>
</dbReference>
<gene>
    <name evidence="7 10" type="primary">tilS</name>
    <name evidence="10" type="ORF">EHW97_02130</name>
</gene>
<organism evidence="10 11">
    <name type="scientific">Aeromicrobium camelliae</name>
    <dbReference type="NCBI Taxonomy" id="1538144"/>
    <lineage>
        <taxon>Bacteria</taxon>
        <taxon>Bacillati</taxon>
        <taxon>Actinomycetota</taxon>
        <taxon>Actinomycetes</taxon>
        <taxon>Propionibacteriales</taxon>
        <taxon>Nocardioidaceae</taxon>
        <taxon>Aeromicrobium</taxon>
    </lineage>
</organism>
<dbReference type="PANTHER" id="PTHR43033:SF1">
    <property type="entry name" value="TRNA(ILE)-LYSIDINE SYNTHASE-RELATED"/>
    <property type="match status" value="1"/>
</dbReference>
<evidence type="ECO:0000259" key="8">
    <source>
        <dbReference type="Pfam" id="PF01171"/>
    </source>
</evidence>
<comment type="similarity">
    <text evidence="7">Belongs to the tRNA(Ile)-lysidine synthase family.</text>
</comment>
<dbReference type="InterPro" id="IPR014729">
    <property type="entry name" value="Rossmann-like_a/b/a_fold"/>
</dbReference>
<dbReference type="AlphaFoldDB" id="A0A3N6WXP4"/>
<proteinExistence type="inferred from homology"/>
<dbReference type="InterPro" id="IPR015262">
    <property type="entry name" value="tRNA_Ile_lys_synt_subst-bd"/>
</dbReference>
<dbReference type="EC" id="6.3.4.19" evidence="7"/>
<keyword evidence="3 7" id="KW-0819">tRNA processing</keyword>
<dbReference type="Pfam" id="PF09179">
    <property type="entry name" value="TilS"/>
    <property type="match status" value="1"/>
</dbReference>
<dbReference type="InterPro" id="IPR012094">
    <property type="entry name" value="tRNA_Ile_lys_synt"/>
</dbReference>
<feature type="domain" description="tRNA(Ile)-lysidine synthase substrate-binding" evidence="9">
    <location>
        <begin position="244"/>
        <end position="309"/>
    </location>
</feature>
<dbReference type="CDD" id="cd01992">
    <property type="entry name" value="TilS_N"/>
    <property type="match status" value="1"/>
</dbReference>
<dbReference type="InterPro" id="IPR012795">
    <property type="entry name" value="tRNA_Ile_lys_synt_N"/>
</dbReference>
<evidence type="ECO:0000256" key="6">
    <source>
        <dbReference type="ARBA" id="ARBA00048539"/>
    </source>
</evidence>
<dbReference type="GO" id="GO:0032267">
    <property type="term" value="F:tRNA(Ile)-lysidine synthase activity"/>
    <property type="evidence" value="ECO:0007669"/>
    <property type="project" value="UniProtKB-EC"/>
</dbReference>
<evidence type="ECO:0000256" key="7">
    <source>
        <dbReference type="HAMAP-Rule" id="MF_01161"/>
    </source>
</evidence>
<comment type="subcellular location">
    <subcellularLocation>
        <location evidence="7">Cytoplasm</location>
    </subcellularLocation>
</comment>
<dbReference type="GO" id="GO:0005737">
    <property type="term" value="C:cytoplasm"/>
    <property type="evidence" value="ECO:0007669"/>
    <property type="project" value="UniProtKB-SubCell"/>
</dbReference>
<keyword evidence="2 7" id="KW-0436">Ligase</keyword>
<dbReference type="GO" id="GO:0006400">
    <property type="term" value="P:tRNA modification"/>
    <property type="evidence" value="ECO:0007669"/>
    <property type="project" value="UniProtKB-UniRule"/>
</dbReference>
<evidence type="ECO:0000256" key="2">
    <source>
        <dbReference type="ARBA" id="ARBA00022598"/>
    </source>
</evidence>
<dbReference type="Gene3D" id="3.40.50.620">
    <property type="entry name" value="HUPs"/>
    <property type="match status" value="1"/>
</dbReference>
<accession>A0A3N6WXP4</accession>